<dbReference type="Pfam" id="PF00288">
    <property type="entry name" value="GHMP_kinases_N"/>
    <property type="match status" value="1"/>
</dbReference>
<evidence type="ECO:0000256" key="10">
    <source>
        <dbReference type="ARBA" id="ARBA00023098"/>
    </source>
</evidence>
<dbReference type="NCBIfam" id="TIGR01219">
    <property type="entry name" value="Pmev_kin_ERG8"/>
    <property type="match status" value="1"/>
</dbReference>
<keyword evidence="9" id="KW-0752">Steroid biosynthesis</keyword>
<sequence>MDVGSNLTSRVASAPGKVLMTGGYLILERPNPGIVLSTNARFYAIIKPLYDQIKPDSWAWAWTDVKLTSPQLSRETSYKVSLKNLTLQCVSSRQDFVSSHFHELRNPFVEQVIQYAVAAAHATFDKDKKDALNKLLLQGLDITILGCNDFYSYRKWIEARGLPLTPEALATLPPFTSITFNAEEANGQNCKPEVAKTGLGSSAAMTTAVVAALLHYLGVVNLSSLSNDEGSRDLDVVHIIAQSAHCIAQGKVGSGFDVSSAVYGSHRYVRFSPEVLSSAQDVVKGVPLHEVIAGILKAKWDHERTKFSLPPLMSLLLGEPGSGGSSTPSMVGAVKKWQKSDPQKSQETWRKLSQANSTLETQLNLLSKLADEHWDSYKCVIDYCSKQRPDKWLERATDPSQASVIKALLEARNAMLEIRSHMRQMGEAAGVPIEPESQSRLLDATMDMEGVLSAGVPGAGGFDAIFAVTLGDSGHNVTQAWSSLDVLAMLVREDPRGVSLESGDPRTNEIASAISAVHIQ</sequence>
<dbReference type="PANTHER" id="PTHR31814:SF2">
    <property type="entry name" value="PHOSPHOMEVALONATE KINASE"/>
    <property type="match status" value="1"/>
</dbReference>
<dbReference type="InterPro" id="IPR013750">
    <property type="entry name" value="GHMP_kinase_C_dom"/>
</dbReference>
<evidence type="ECO:0000256" key="3">
    <source>
        <dbReference type="ARBA" id="ARBA00012958"/>
    </source>
</evidence>
<dbReference type="InterPro" id="IPR014721">
    <property type="entry name" value="Ribsml_uS5_D2-typ_fold_subgr"/>
</dbReference>
<dbReference type="InterPro" id="IPR016005">
    <property type="entry name" value="Erg8"/>
</dbReference>
<organism evidence="14 15">
    <name type="scientific">Turnera subulata</name>
    <dbReference type="NCBI Taxonomy" id="218843"/>
    <lineage>
        <taxon>Eukaryota</taxon>
        <taxon>Viridiplantae</taxon>
        <taxon>Streptophyta</taxon>
        <taxon>Embryophyta</taxon>
        <taxon>Tracheophyta</taxon>
        <taxon>Spermatophyta</taxon>
        <taxon>Magnoliopsida</taxon>
        <taxon>eudicotyledons</taxon>
        <taxon>Gunneridae</taxon>
        <taxon>Pentapetalae</taxon>
        <taxon>rosids</taxon>
        <taxon>fabids</taxon>
        <taxon>Malpighiales</taxon>
        <taxon>Passifloraceae</taxon>
        <taxon>Turnera</taxon>
    </lineage>
</organism>
<dbReference type="FunFam" id="3.30.230.10:FF:000069">
    <property type="entry name" value="Probable phosphomevalonate kinase"/>
    <property type="match status" value="1"/>
</dbReference>
<dbReference type="GO" id="GO:0019287">
    <property type="term" value="P:isopentenyl diphosphate biosynthetic process, mevalonate pathway"/>
    <property type="evidence" value="ECO:0007669"/>
    <property type="project" value="TreeGrafter"/>
</dbReference>
<comment type="similarity">
    <text evidence="2">Belongs to the GHMP kinase family. Mevalonate kinase subfamily.</text>
</comment>
<keyword evidence="8" id="KW-0067">ATP-binding</keyword>
<comment type="caution">
    <text evidence="14">The sequence shown here is derived from an EMBL/GenBank/DDBJ whole genome shotgun (WGS) entry which is preliminary data.</text>
</comment>
<dbReference type="EMBL" id="JAKUCV010002459">
    <property type="protein sequence ID" value="KAJ4842573.1"/>
    <property type="molecule type" value="Genomic_DNA"/>
</dbReference>
<keyword evidence="11" id="KW-0753">Steroid metabolism</keyword>
<dbReference type="AlphaFoldDB" id="A0A9Q0G3L6"/>
<evidence type="ECO:0000256" key="4">
    <source>
        <dbReference type="ARBA" id="ARBA00022516"/>
    </source>
</evidence>
<feature type="domain" description="GHMP kinase C-terminal" evidence="13">
    <location>
        <begin position="406"/>
        <end position="482"/>
    </location>
</feature>
<evidence type="ECO:0000256" key="2">
    <source>
        <dbReference type="ARBA" id="ARBA00006495"/>
    </source>
</evidence>
<dbReference type="PANTHER" id="PTHR31814">
    <property type="match status" value="1"/>
</dbReference>
<evidence type="ECO:0000256" key="6">
    <source>
        <dbReference type="ARBA" id="ARBA00022741"/>
    </source>
</evidence>
<evidence type="ECO:0000259" key="13">
    <source>
        <dbReference type="Pfam" id="PF08544"/>
    </source>
</evidence>
<evidence type="ECO:0000256" key="5">
    <source>
        <dbReference type="ARBA" id="ARBA00022679"/>
    </source>
</evidence>
<proteinExistence type="inferred from homology"/>
<evidence type="ECO:0000256" key="9">
    <source>
        <dbReference type="ARBA" id="ARBA00022955"/>
    </source>
</evidence>
<keyword evidence="6" id="KW-0547">Nucleotide-binding</keyword>
<evidence type="ECO:0000256" key="8">
    <source>
        <dbReference type="ARBA" id="ARBA00022840"/>
    </source>
</evidence>
<protein>
    <recommendedName>
        <fullName evidence="3">phosphomevalonate kinase</fullName>
        <ecNumber evidence="3">2.7.4.2</ecNumber>
    </recommendedName>
</protein>
<dbReference type="GO" id="GO:0005777">
    <property type="term" value="C:peroxisome"/>
    <property type="evidence" value="ECO:0007669"/>
    <property type="project" value="TreeGrafter"/>
</dbReference>
<dbReference type="GO" id="GO:0006694">
    <property type="term" value="P:steroid biosynthetic process"/>
    <property type="evidence" value="ECO:0007669"/>
    <property type="project" value="UniProtKB-KW"/>
</dbReference>
<dbReference type="Pfam" id="PF08544">
    <property type="entry name" value="GHMP_kinases_C"/>
    <property type="match status" value="1"/>
</dbReference>
<keyword evidence="5" id="KW-0808">Transferase</keyword>
<keyword evidence="10" id="KW-0443">Lipid metabolism</keyword>
<evidence type="ECO:0000313" key="14">
    <source>
        <dbReference type="EMBL" id="KAJ4842573.1"/>
    </source>
</evidence>
<evidence type="ECO:0000256" key="11">
    <source>
        <dbReference type="ARBA" id="ARBA00023221"/>
    </source>
</evidence>
<reference evidence="14" key="1">
    <citation type="submission" date="2022-02" db="EMBL/GenBank/DDBJ databases">
        <authorList>
            <person name="Henning P.M."/>
            <person name="McCubbin A.G."/>
            <person name="Shore J.S."/>
        </authorList>
    </citation>
    <scope>NUCLEOTIDE SEQUENCE</scope>
    <source>
        <strain evidence="14">F60SS</strain>
        <tissue evidence="14">Leaves</tissue>
    </source>
</reference>
<dbReference type="OrthoDB" id="10262935at2759"/>
<evidence type="ECO:0000256" key="7">
    <source>
        <dbReference type="ARBA" id="ARBA00022777"/>
    </source>
</evidence>
<dbReference type="InterPro" id="IPR006204">
    <property type="entry name" value="GHMP_kinase_N_dom"/>
</dbReference>
<dbReference type="Gene3D" id="3.30.230.10">
    <property type="match status" value="1"/>
</dbReference>
<dbReference type="GO" id="GO:0004631">
    <property type="term" value="F:phosphomevalonate kinase activity"/>
    <property type="evidence" value="ECO:0007669"/>
    <property type="project" value="UniProtKB-EC"/>
</dbReference>
<accession>A0A9Q0G3L6</accession>
<keyword evidence="4" id="KW-0444">Lipid biosynthesis</keyword>
<dbReference type="EC" id="2.7.4.2" evidence="3"/>
<gene>
    <name evidence="14" type="ORF">Tsubulata_038310</name>
</gene>
<dbReference type="InterPro" id="IPR035102">
    <property type="entry name" value="Phosphomevalonate_kinase"/>
</dbReference>
<dbReference type="InterPro" id="IPR036554">
    <property type="entry name" value="GHMP_kinase_C_sf"/>
</dbReference>
<evidence type="ECO:0000259" key="12">
    <source>
        <dbReference type="Pfam" id="PF00288"/>
    </source>
</evidence>
<feature type="domain" description="GHMP kinase N-terminal" evidence="12">
    <location>
        <begin position="196"/>
        <end position="264"/>
    </location>
</feature>
<dbReference type="GO" id="GO:0005524">
    <property type="term" value="F:ATP binding"/>
    <property type="evidence" value="ECO:0007669"/>
    <property type="project" value="UniProtKB-KW"/>
</dbReference>
<keyword evidence="15" id="KW-1185">Reference proteome</keyword>
<keyword evidence="7" id="KW-0418">Kinase</keyword>
<dbReference type="Proteomes" id="UP001141552">
    <property type="component" value="Unassembled WGS sequence"/>
</dbReference>
<dbReference type="SUPFAM" id="SSF54211">
    <property type="entry name" value="Ribosomal protein S5 domain 2-like"/>
    <property type="match status" value="1"/>
</dbReference>
<reference evidence="14" key="2">
    <citation type="journal article" date="2023" name="Plants (Basel)">
        <title>Annotation of the Turnera subulata (Passifloraceae) Draft Genome Reveals the S-Locus Evolved after the Divergence of Turneroideae from Passifloroideae in a Stepwise Manner.</title>
        <authorList>
            <person name="Henning P.M."/>
            <person name="Roalson E.H."/>
            <person name="Mir W."/>
            <person name="McCubbin A.G."/>
            <person name="Shore J.S."/>
        </authorList>
    </citation>
    <scope>NUCLEOTIDE SEQUENCE</scope>
    <source>
        <strain evidence="14">F60SS</strain>
    </source>
</reference>
<dbReference type="GO" id="GO:0010142">
    <property type="term" value="P:farnesyl diphosphate biosynthetic process, mevalonate pathway"/>
    <property type="evidence" value="ECO:0007669"/>
    <property type="project" value="TreeGrafter"/>
</dbReference>
<dbReference type="InterPro" id="IPR020568">
    <property type="entry name" value="Ribosomal_Su5_D2-typ_SF"/>
</dbReference>
<comment type="pathway">
    <text evidence="1">Isoprenoid biosynthesis; isopentenyl diphosphate biosynthesis via mevalonate pathway; isopentenyl diphosphate from (R)-mevalonate: step 2/3.</text>
</comment>
<evidence type="ECO:0000313" key="15">
    <source>
        <dbReference type="Proteomes" id="UP001141552"/>
    </source>
</evidence>
<name>A0A9Q0G3L6_9ROSI</name>
<dbReference type="PIRSF" id="PIRSF017288">
    <property type="entry name" value="PMK_GHMP_euk"/>
    <property type="match status" value="1"/>
</dbReference>
<dbReference type="Gene3D" id="3.30.70.890">
    <property type="entry name" value="GHMP kinase, C-terminal domain"/>
    <property type="match status" value="1"/>
</dbReference>
<evidence type="ECO:0000256" key="1">
    <source>
        <dbReference type="ARBA" id="ARBA00005017"/>
    </source>
</evidence>